<dbReference type="EMBL" id="FNSC01000001">
    <property type="protein sequence ID" value="SEC13283.1"/>
    <property type="molecule type" value="Genomic_DNA"/>
</dbReference>
<evidence type="ECO:0000313" key="2">
    <source>
        <dbReference type="Proteomes" id="UP000242849"/>
    </source>
</evidence>
<dbReference type="AlphaFoldDB" id="A0A1H4Q0X2"/>
<keyword evidence="2" id="KW-1185">Reference proteome</keyword>
<reference evidence="2" key="1">
    <citation type="submission" date="2016-10" db="EMBL/GenBank/DDBJ databases">
        <authorList>
            <person name="Varghese N."/>
            <person name="Submissions S."/>
        </authorList>
    </citation>
    <scope>NUCLEOTIDE SEQUENCE [LARGE SCALE GENOMIC DNA]</scope>
    <source>
        <strain evidence="2">DSM 12111</strain>
    </source>
</reference>
<dbReference type="Proteomes" id="UP000242849">
    <property type="component" value="Unassembled WGS sequence"/>
</dbReference>
<accession>A0A1H4Q0X2</accession>
<organism evidence="1 2">
    <name type="scientific">Pseudomonas anguilliseptica</name>
    <dbReference type="NCBI Taxonomy" id="53406"/>
    <lineage>
        <taxon>Bacteria</taxon>
        <taxon>Pseudomonadati</taxon>
        <taxon>Pseudomonadota</taxon>
        <taxon>Gammaproteobacteria</taxon>
        <taxon>Pseudomonadales</taxon>
        <taxon>Pseudomonadaceae</taxon>
        <taxon>Pseudomonas</taxon>
    </lineage>
</organism>
<dbReference type="STRING" id="53406.SAMN05421553_0379"/>
<gene>
    <name evidence="1" type="ORF">SAMN05421553_0379</name>
</gene>
<sequence length="59" mass="6769">MRLAITGKAEEQFLKLLDETGVNNPTHLNNLLISFISTHHSQEAITYAQHRDKHKQEEA</sequence>
<evidence type="ECO:0000313" key="1">
    <source>
        <dbReference type="EMBL" id="SEC13283.1"/>
    </source>
</evidence>
<dbReference type="RefSeq" id="WP_139272625.1">
    <property type="nucleotide sequence ID" value="NZ_CP156749.1"/>
</dbReference>
<protein>
    <submittedName>
        <fullName evidence="1">Uncharacterized protein</fullName>
    </submittedName>
</protein>
<proteinExistence type="predicted"/>
<name>A0A1H4Q0X2_PSEAG</name>
<dbReference type="OrthoDB" id="6428242at2"/>